<evidence type="ECO:0000313" key="1">
    <source>
        <dbReference type="EMBL" id="KAK0746462.1"/>
    </source>
</evidence>
<evidence type="ECO:0000313" key="2">
    <source>
        <dbReference type="Proteomes" id="UP001172155"/>
    </source>
</evidence>
<reference evidence="1" key="1">
    <citation type="submission" date="2023-06" db="EMBL/GenBank/DDBJ databases">
        <title>Genome-scale phylogeny and comparative genomics of the fungal order Sordariales.</title>
        <authorList>
            <consortium name="Lawrence Berkeley National Laboratory"/>
            <person name="Hensen N."/>
            <person name="Bonometti L."/>
            <person name="Westerberg I."/>
            <person name="Brannstrom I.O."/>
            <person name="Guillou S."/>
            <person name="Cros-Aarteil S."/>
            <person name="Calhoun S."/>
            <person name="Haridas S."/>
            <person name="Kuo A."/>
            <person name="Mondo S."/>
            <person name="Pangilinan J."/>
            <person name="Riley R."/>
            <person name="LaButti K."/>
            <person name="Andreopoulos B."/>
            <person name="Lipzen A."/>
            <person name="Chen C."/>
            <person name="Yanf M."/>
            <person name="Daum C."/>
            <person name="Ng V."/>
            <person name="Clum A."/>
            <person name="Steindorff A."/>
            <person name="Ohm R."/>
            <person name="Martin F."/>
            <person name="Silar P."/>
            <person name="Natvig D."/>
            <person name="Lalanne C."/>
            <person name="Gautier V."/>
            <person name="Ament-velasquez S.L."/>
            <person name="Kruys A."/>
            <person name="Hutchinson M.I."/>
            <person name="Powell A.J."/>
            <person name="Barry K."/>
            <person name="Miller A.N."/>
            <person name="Grigoriev I.V."/>
            <person name="Debuchy R."/>
            <person name="Gladieux P."/>
            <person name="Thoren M.H."/>
            <person name="Johannesson H."/>
        </authorList>
    </citation>
    <scope>NUCLEOTIDE SEQUENCE</scope>
    <source>
        <strain evidence="1">SMH3187-1</strain>
    </source>
</reference>
<keyword evidence="2" id="KW-1185">Reference proteome</keyword>
<dbReference type="Proteomes" id="UP001172155">
    <property type="component" value="Unassembled WGS sequence"/>
</dbReference>
<dbReference type="AlphaFoldDB" id="A0AA40K5P4"/>
<gene>
    <name evidence="1" type="ORF">B0T18DRAFT_294025</name>
</gene>
<sequence>ILGPLTTTFTPPPQCSVGVGICSTCNVVFYGQTCVSSGAQDGTTCWPPTTSGALAPKPTLQGWGFYSPGIACPSGYTSRCSAVADSEREPGWPMQFLLAPGETAVGCCPPGFNCHNQNGQTCIAIARTTTISTVTCRSGRSEGFDFATIPNVAAGVSSLNIFAPMIQIAWRAEDRPPSSASS</sequence>
<feature type="non-terminal residue" evidence="1">
    <location>
        <position position="1"/>
    </location>
</feature>
<comment type="caution">
    <text evidence="1">The sequence shown here is derived from an EMBL/GenBank/DDBJ whole genome shotgun (WGS) entry which is preliminary data.</text>
</comment>
<dbReference type="EMBL" id="JAUKUD010000004">
    <property type="protein sequence ID" value="KAK0746462.1"/>
    <property type="molecule type" value="Genomic_DNA"/>
</dbReference>
<protein>
    <submittedName>
        <fullName evidence="1">Uncharacterized protein</fullName>
    </submittedName>
</protein>
<name>A0AA40K5P4_9PEZI</name>
<feature type="non-terminal residue" evidence="1">
    <location>
        <position position="182"/>
    </location>
</feature>
<accession>A0AA40K5P4</accession>
<proteinExistence type="predicted"/>
<organism evidence="1 2">
    <name type="scientific">Schizothecium vesticola</name>
    <dbReference type="NCBI Taxonomy" id="314040"/>
    <lineage>
        <taxon>Eukaryota</taxon>
        <taxon>Fungi</taxon>
        <taxon>Dikarya</taxon>
        <taxon>Ascomycota</taxon>
        <taxon>Pezizomycotina</taxon>
        <taxon>Sordariomycetes</taxon>
        <taxon>Sordariomycetidae</taxon>
        <taxon>Sordariales</taxon>
        <taxon>Schizotheciaceae</taxon>
        <taxon>Schizothecium</taxon>
    </lineage>
</organism>